<feature type="domain" description="DUF753" evidence="3">
    <location>
        <begin position="2798"/>
        <end position="2870"/>
    </location>
</feature>
<feature type="signal peptide" evidence="2">
    <location>
        <begin position="1"/>
        <end position="21"/>
    </location>
</feature>
<feature type="domain" description="DUF753" evidence="3">
    <location>
        <begin position="2556"/>
        <end position="2627"/>
    </location>
</feature>
<feature type="domain" description="DUF753" evidence="3">
    <location>
        <begin position="1624"/>
        <end position="1695"/>
    </location>
</feature>
<feature type="domain" description="DUF753" evidence="3">
    <location>
        <begin position="2637"/>
        <end position="2710"/>
    </location>
</feature>
<feature type="domain" description="DUF753" evidence="3">
    <location>
        <begin position="1043"/>
        <end position="1108"/>
    </location>
</feature>
<reference evidence="4" key="1">
    <citation type="journal article" date="2013" name="Genome Res.">
        <title>A second-generation assembly of the Drosophila simulans genome provides new insights into patterns of lineage-specific divergence.</title>
        <authorList>
            <person name="Hu T.T."/>
            <person name="Eisen M.B."/>
            <person name="Thornton K.R."/>
            <person name="Andolfatto P."/>
        </authorList>
    </citation>
    <scope>NUCLEOTIDE SEQUENCE [LARGE SCALE GENOMIC DNA]</scope>
    <source>
        <strain evidence="4">W501</strain>
    </source>
</reference>
<feature type="domain" description="DUF753" evidence="3">
    <location>
        <begin position="953"/>
        <end position="1033"/>
    </location>
</feature>
<feature type="domain" description="DUF753" evidence="3">
    <location>
        <begin position="534"/>
        <end position="611"/>
    </location>
</feature>
<feature type="domain" description="DUF753" evidence="3">
    <location>
        <begin position="2048"/>
        <end position="2114"/>
    </location>
</feature>
<dbReference type="PANTHER" id="PTHR21721:SF26">
    <property type="entry name" value="DUF753 DOMAIN-CONTAINING PROTEIN-RELATED"/>
    <property type="match status" value="1"/>
</dbReference>
<proteinExistence type="predicted"/>
<feature type="domain" description="DUF753" evidence="3">
    <location>
        <begin position="1537"/>
        <end position="1613"/>
    </location>
</feature>
<dbReference type="Bgee" id="FBgn0196476">
    <property type="expression patterns" value="Expressed in adult organism and 3 other cell types or tissues"/>
</dbReference>
<feature type="domain" description="DUF753" evidence="3">
    <location>
        <begin position="1119"/>
        <end position="1193"/>
    </location>
</feature>
<feature type="domain" description="DUF753" evidence="3">
    <location>
        <begin position="1373"/>
        <end position="1450"/>
    </location>
</feature>
<accession>A0A0J9U816</accession>
<feature type="transmembrane region" description="Helical" evidence="1">
    <location>
        <begin position="2951"/>
        <end position="2973"/>
    </location>
</feature>
<feature type="domain" description="DUF753" evidence="3">
    <location>
        <begin position="697"/>
        <end position="771"/>
    </location>
</feature>
<feature type="domain" description="DUF753" evidence="3">
    <location>
        <begin position="276"/>
        <end position="354"/>
    </location>
</feature>
<organism evidence="4">
    <name type="scientific">Drosophila simulans</name>
    <name type="common">Fruit fly</name>
    <dbReference type="NCBI Taxonomy" id="7240"/>
    <lineage>
        <taxon>Eukaryota</taxon>
        <taxon>Metazoa</taxon>
        <taxon>Ecdysozoa</taxon>
        <taxon>Arthropoda</taxon>
        <taxon>Hexapoda</taxon>
        <taxon>Insecta</taxon>
        <taxon>Pterygota</taxon>
        <taxon>Neoptera</taxon>
        <taxon>Endopterygota</taxon>
        <taxon>Diptera</taxon>
        <taxon>Brachycera</taxon>
        <taxon>Muscomorpha</taxon>
        <taxon>Ephydroidea</taxon>
        <taxon>Drosophilidae</taxon>
        <taxon>Drosophila</taxon>
        <taxon>Sophophora</taxon>
    </lineage>
</organism>
<feature type="domain" description="DUF753" evidence="3">
    <location>
        <begin position="2880"/>
        <end position="2947"/>
    </location>
</feature>
<feature type="domain" description="DUF753" evidence="3">
    <location>
        <begin position="1203"/>
        <end position="1271"/>
    </location>
</feature>
<protein>
    <recommendedName>
        <fullName evidence="3">DUF753 domain-containing protein</fullName>
    </recommendedName>
</protein>
<feature type="domain" description="DUF753" evidence="3">
    <location>
        <begin position="2135"/>
        <end position="2207"/>
    </location>
</feature>
<feature type="domain" description="DUF753" evidence="3">
    <location>
        <begin position="1961"/>
        <end position="2038"/>
    </location>
</feature>
<keyword evidence="1" id="KW-0812">Transmembrane</keyword>
<feature type="domain" description="DUF753" evidence="3">
    <location>
        <begin position="1717"/>
        <end position="1784"/>
    </location>
</feature>
<evidence type="ECO:0000313" key="4">
    <source>
        <dbReference type="EMBL" id="KMY95665.1"/>
    </source>
</evidence>
<evidence type="ECO:0000259" key="3">
    <source>
        <dbReference type="Pfam" id="PF05444"/>
    </source>
</evidence>
<feature type="domain" description="DUF753" evidence="3">
    <location>
        <begin position="363"/>
        <end position="432"/>
    </location>
</feature>
<feature type="domain" description="DUF753" evidence="3">
    <location>
        <begin position="870"/>
        <end position="943"/>
    </location>
</feature>
<evidence type="ECO:0000256" key="1">
    <source>
        <dbReference type="SAM" id="Phobius"/>
    </source>
</evidence>
<dbReference type="OrthoDB" id="7984667at2759"/>
<keyword evidence="1" id="KW-0472">Membrane</keyword>
<feature type="domain" description="DUF753" evidence="3">
    <location>
        <begin position="197"/>
        <end position="267"/>
    </location>
</feature>
<feature type="domain" description="DUF753" evidence="3">
    <location>
        <begin position="32"/>
        <end position="99"/>
    </location>
</feature>
<reference evidence="4" key="2">
    <citation type="submission" date="2014-06" db="EMBL/GenBank/DDBJ databases">
        <authorList>
            <person name="Hu T."/>
            <person name="Eisen M.B."/>
            <person name="Thornton K.R."/>
            <person name="Andolfatto P."/>
        </authorList>
    </citation>
    <scope>NUCLEOTIDE SEQUENCE</scope>
    <source>
        <strain evidence="4">W501</strain>
    </source>
</reference>
<dbReference type="PANTHER" id="PTHR21721">
    <property type="entry name" value="GH09876P-RELATED"/>
    <property type="match status" value="1"/>
</dbReference>
<feature type="chain" id="PRO_5005324012" description="DUF753 domain-containing protein" evidence="2">
    <location>
        <begin position="22"/>
        <end position="2979"/>
    </location>
</feature>
<dbReference type="Pfam" id="PF05444">
    <property type="entry name" value="DUF753"/>
    <property type="match status" value="35"/>
</dbReference>
<feature type="domain" description="DUF753" evidence="3">
    <location>
        <begin position="109"/>
        <end position="188"/>
    </location>
</feature>
<feature type="domain" description="DUF753" evidence="3">
    <location>
        <begin position="620"/>
        <end position="687"/>
    </location>
</feature>
<dbReference type="InterPro" id="IPR008472">
    <property type="entry name" value="DUF753"/>
</dbReference>
<dbReference type="Proteomes" id="UP000035880">
    <property type="component" value="Chromosome 2R"/>
</dbReference>
<feature type="domain" description="DUF753" evidence="3">
    <location>
        <begin position="1460"/>
        <end position="1527"/>
    </location>
</feature>
<feature type="domain" description="DUF753" evidence="3">
    <location>
        <begin position="1794"/>
        <end position="1874"/>
    </location>
</feature>
<dbReference type="KEGG" id="dsi:Dsimw501_GD25164"/>
<feature type="domain" description="DUF753" evidence="3">
    <location>
        <begin position="453"/>
        <end position="524"/>
    </location>
</feature>
<feature type="domain" description="DUF753" evidence="3">
    <location>
        <begin position="2467"/>
        <end position="2534"/>
    </location>
</feature>
<keyword evidence="2" id="KW-0732">Signal</keyword>
<feature type="domain" description="DUF753" evidence="3">
    <location>
        <begin position="2381"/>
        <end position="2457"/>
    </location>
</feature>
<evidence type="ECO:0000256" key="2">
    <source>
        <dbReference type="SAM" id="SignalP"/>
    </source>
</evidence>
<feature type="domain" description="DUF753" evidence="3">
    <location>
        <begin position="2303"/>
        <end position="2372"/>
    </location>
</feature>
<feature type="domain" description="DUF753" evidence="3">
    <location>
        <begin position="1884"/>
        <end position="1952"/>
    </location>
</feature>
<feature type="domain" description="DUF753" evidence="3">
    <location>
        <begin position="2719"/>
        <end position="2788"/>
    </location>
</feature>
<gene>
    <name evidence="4" type="primary">Dsim\GD25164</name>
    <name evidence="4" type="ORF">Dsimw501_GD25164</name>
</gene>
<name>A0A0J9U816_DROSI</name>
<feature type="domain" description="DUF753" evidence="3">
    <location>
        <begin position="781"/>
        <end position="849"/>
    </location>
</feature>
<reference evidence="4" key="3">
    <citation type="submission" date="2015-04" db="EMBL/GenBank/DDBJ databases">
        <authorList>
            <consortium name="FlyBase"/>
        </authorList>
    </citation>
    <scope>NUCLEOTIDE SEQUENCE</scope>
    <source>
        <strain evidence="4">W501</strain>
    </source>
</reference>
<sequence length="2979" mass="320925">MKSTAAGVALLLLVLNHSSDAYTHNWHSGPINCYECSTLDECSAGSGALRKCLGNDGQSCVAIFNSDGAVIQRGCSDNLASVCTESGDNCYECRSHGCNSLKSKENLLDCVVCDAQSDDNCVFDIELVTERRKCNQQCITALYPTNSEVGAPLELVRSCLDDLDLDDREACSEGSLENCVACSTASCNKVDLGVRGSCNVCKGDCSNPQSKTCRAVPSGDKPESCFIEIDASGAIYEMGCLSQYNVSDVTLMETNKQLWYCTGDNCNVESALAKPQTCKLCSSRTDEDCAVAPDNVETNTLCESLVNTDCYSRILDNGHTERGCLTSLEGEDYLDCLKDSNSTKCSRCTGELCNEQLQPTERLSCQICDSGKDASCEGSPSASALCLLHTPNQQCITVIDLLGNTQRGCSASVECESSNPKKCDVCSGDDCNTGNLKRLEDGQPGLWGQNLPLSCQSCSDATSCAASDLSNTTCSSNSDYCVTVFGANGSVSAKGCSQEVEQTWASYCDANGGSCHNCNSNGCNSARSLDSYTECIYCDYENEDCATNAANVKSRRLCNGQCFTGSRRRSSENFIFDTVRGCLDDKDPEDQAACIAGTDTACIACSGANCNVENISQISQSCYKCSGSDCDDPKASQCSQYSPDDRCYILFDYDADIRGMGCQSDLDEEYVDENFHSLLFCDDNDCNFFDILPTPHECIVCDSSEDPNCATDPSKITLIGNCGVLPYTSCQTRIINGRTQRSCLSSLERENLQECLDGTGNCVVCTGDRCNADIYPADRRRCQRCNSVTDPTCSSAPDASEVCPYYLENEGCSAKLVDGETYRGCQREFTCDDSDKQHCRLCSGKDNCNVADLFNSYIGYPSKWLTPPVNCYSCNGTDCQGASSGTLRKCTGNDEQNCGTVFDASGSVIFRGCSDTLYEDAELLQYCDENSANCKFCKSSGCNNAKELSTYVDCLFCDGSDEAECVRKVGDITRTLSCQGSCLTGLYPRNRSEANPVYDLARGCLDDLDYDDREACSAGTLENCVACSGATCNKADVPEDRLSCNVCEDAACETLTSQLCLGYRSGDQCYIHVGDRAIKAMGCATDLQDSFLLTNRRDLYLCSGDDCNTKDKLNLNGVSCNVCNSTYDDGCVAGITVSAAVCEHYINPECYSYLNEEGVLLRGCLMDTNDELFDECSSAGSTNCTICSTNNCNNDVYPSNWLTCLRCDSASDADCALNPTSYSSYCRTYSEDDACVTSLSNGRTRRGCQSELNCDASQAGSCRVCSGANCNTVDLQSSYVGEPGKWTDLPLSCHVCSDAASCATVGTETTKCEGNNKQTCSTVFNSEGQVVARGCSDAVLAANLDYCDLNGDKCVQCKSDGCNNAVSFDSYVDCYFCDAEDDVNCAWEKPESTRKCQGQCMTGLYPRSSSWDSALLPTRGCLDDLNEAERTSCAAGTHSNCTACTGSLCNGEDVIANPLECYTCKDPFCEDPTTAKCVAYRENDQCYLAYDDSGVVAMGCASEFEKQVIKELVAQQRLLLCSGQKCNEYSITPDPNTCLQCTSTDDPRCATNPNQLTNTNICSQIPYTECVTQIDSQGNTIRGCMSSLGGDDFYECLTGDGKLCETCTGERCNGLSVFPADRRKCYQCDSTRDPNCAASPATLISTVCPIYSQDESCVTTLLNDITYRGCSSSLTCSDPSDSRTCRVCSSADGCNTINLEKIGEDGLPGAWQEVPIECLACSGIDCASGGGTLTKCSGYDNCVTVFSDSGSVTQRGCSESVFEESDYCDENPAYCPRCNSNGCNTADSQDKYVECIVCDSSVDSNCVSDPTQITKTRQCHERCVSAFLPLFNETDDPSYALIRNCYDDLEKEDRDACTAGSKRFCATCEGAKCNSEDLVASRHSCLVCQGDECQSPKASSCSNYREHDECYIQFDEERSITSLGCLSELSHDDVYLLKRSKRLLTCSDNDCNTIESVPETQTCTLCSSRTEANCAISPLSVVSSTDCTLGGFPECYSRVLSDGSTERGCLSSLEDDDFLSCYNSTSASCNSCQGNKCNQLVYPSNRRSCHVCNSGTDANCESNPSSLTVCYLYDADDQCVTNLRNGVTYRNCASSLSCEANAKNCVYCEGDGCNQIDLAAKSDDNIGKWQDLPLECLTCEGTGCQEEEIASVKCQDNNEQDCLTVFGSDGAVTRRGCQDEVEADATISTYCGTNAGSCPSCKSNNCNNATALSQYTTCIYCDSYKDSSCLWDPTSASHRTRQCQGQCMTALYGSADAGLDLIRTCLDDKEASDQLTCANGSDSTCAACSGDSCNVQSLPEDRLSCYTCEGDECEDPQPKTCAIYKPEDSCFLWVDEENDLKQLGCLSSFRNQDLEAIIKTKRISVCNGTNCNVPQLQSPVRCAVCDSREDSSCATDAQAIGTFSTCSQLPHTGCFTRLENDGSTQRGCLYDLDQTDFASCLLGSDANCTVCSVDGCNREVFPADRQVCYSCTSADDSSCESDPSYTLACPWVSDTETCKTLLSRNVTTRGCSSIVECDSSDFRNCRSCSGSECNAIDLANRVDDGQHGLYQDLPLKCHSCVGEHCLSSLGPAVTCSLNPEQDCKTVFEADGVSVRRRGCSDDVDDYEDRYCRKNPALCFTCKSNECNDAWSTEEYVSCTFCNSANKSSCITDPKESDLSKRSCKGQCLVALSGEDLIRSCLDDKELYDRSDCSTDESGTNCATCSGAECNTFSYPADRLSCHTCSDATCSSSQSQACLAYKTNDYCFAKYATDGKVELMGCASSQNSSSLEQWQEGNLLYSCQGSECNELSRLPAEGECLSCDSSKTLECAQDPTAVLTTITCHAPNSDCITRLANGHTHRGCRSELSSTESSSCVADGTCSACSGAKCNVEIFPNNRRRCYICNSIDDPLCAQHPSSLAVCPIYEANDECVTSFNNGLLRRGCASELECEIDNEDHCNKCSTDGCNTIELTGSAGGLSGLGLGLTLIVAWLISSTQRL</sequence>
<feature type="domain" description="DUF753" evidence="3">
    <location>
        <begin position="1291"/>
        <end position="1363"/>
    </location>
</feature>
<dbReference type="EMBL" id="CM002911">
    <property type="protein sequence ID" value="KMY95665.1"/>
    <property type="molecule type" value="Genomic_DNA"/>
</dbReference>
<feature type="domain" description="DUF753" evidence="3">
    <location>
        <begin position="2217"/>
        <end position="2294"/>
    </location>
</feature>
<keyword evidence="1" id="KW-1133">Transmembrane helix</keyword>